<dbReference type="SUPFAM" id="SSF50129">
    <property type="entry name" value="GroES-like"/>
    <property type="match status" value="1"/>
</dbReference>
<evidence type="ECO:0000313" key="3">
    <source>
        <dbReference type="Proteomes" id="UP000660110"/>
    </source>
</evidence>
<dbReference type="SUPFAM" id="SSF51735">
    <property type="entry name" value="NAD(P)-binding Rossmann-fold domains"/>
    <property type="match status" value="1"/>
</dbReference>
<dbReference type="Proteomes" id="UP000660110">
    <property type="component" value="Unassembled WGS sequence"/>
</dbReference>
<dbReference type="RefSeq" id="WP_188377835.1">
    <property type="nucleotide sequence ID" value="NZ_BMEL01000003.1"/>
</dbReference>
<gene>
    <name evidence="2" type="primary">yhfP</name>
    <name evidence="2" type="ORF">GCM10010954_24810</name>
</gene>
<dbReference type="Pfam" id="PF08240">
    <property type="entry name" value="ADH_N"/>
    <property type="match status" value="1"/>
</dbReference>
<dbReference type="InterPro" id="IPR014188">
    <property type="entry name" value="Acrylyl-CoA_reductase_AcuI"/>
</dbReference>
<dbReference type="InterPro" id="IPR013154">
    <property type="entry name" value="ADH-like_N"/>
</dbReference>
<dbReference type="SMART" id="SM00829">
    <property type="entry name" value="PKS_ER"/>
    <property type="match status" value="1"/>
</dbReference>
<sequence>MSEFQALKVDKTNNGEVSAQIEYLSKSDLPESDVLIKVHYSSVNYKDGMVTTPNNALVKNYPIVPGIDLSGEVVESNDSRFTVGDLVIATSYEIGVNHHGGYSEYASIPGDWVVPLPDGISLEEAMIYGTAGFTAALSVHRLEEAGLTPEHGKVLVTGSTGGVGSMSIAMLSKRGYTIEASTGSTEHTQFLKELGAESVITREDVYDGKLKPLQSERWAAAVDPVGGEQLASILSQLNYNGAVAVSGLTGGTKIPAQVYPFILRGISLIGIDSVYCPMSTRKKIWHRLANDLKTTDAFEQLKSEITLKDVPDTLNDILKGQTRGRTIIKM</sequence>
<accession>A0A917B654</accession>
<reference evidence="2" key="1">
    <citation type="journal article" date="2014" name="Int. J. Syst. Evol. Microbiol.">
        <title>Complete genome sequence of Corynebacterium casei LMG S-19264T (=DSM 44701T), isolated from a smear-ripened cheese.</title>
        <authorList>
            <consortium name="US DOE Joint Genome Institute (JGI-PGF)"/>
            <person name="Walter F."/>
            <person name="Albersmeier A."/>
            <person name="Kalinowski J."/>
            <person name="Ruckert C."/>
        </authorList>
    </citation>
    <scope>NUCLEOTIDE SEQUENCE</scope>
    <source>
        <strain evidence="2">CGMCC 1.12153</strain>
    </source>
</reference>
<dbReference type="InterPro" id="IPR051397">
    <property type="entry name" value="Zn-ADH-like_protein"/>
</dbReference>
<organism evidence="2 3">
    <name type="scientific">Halobacillus andaensis</name>
    <dbReference type="NCBI Taxonomy" id="1176239"/>
    <lineage>
        <taxon>Bacteria</taxon>
        <taxon>Bacillati</taxon>
        <taxon>Bacillota</taxon>
        <taxon>Bacilli</taxon>
        <taxon>Bacillales</taxon>
        <taxon>Bacillaceae</taxon>
        <taxon>Halobacillus</taxon>
    </lineage>
</organism>
<dbReference type="InterPro" id="IPR013149">
    <property type="entry name" value="ADH-like_C"/>
</dbReference>
<comment type="caution">
    <text evidence="2">The sequence shown here is derived from an EMBL/GenBank/DDBJ whole genome shotgun (WGS) entry which is preliminary data.</text>
</comment>
<dbReference type="GO" id="GO:0043957">
    <property type="term" value="F:acryloyl-CoA reductase (NADPH) activity"/>
    <property type="evidence" value="ECO:0007669"/>
    <property type="project" value="TreeGrafter"/>
</dbReference>
<keyword evidence="3" id="KW-1185">Reference proteome</keyword>
<dbReference type="Gene3D" id="3.40.50.720">
    <property type="entry name" value="NAD(P)-binding Rossmann-like Domain"/>
    <property type="match status" value="1"/>
</dbReference>
<dbReference type="Gene3D" id="3.90.180.10">
    <property type="entry name" value="Medium-chain alcohol dehydrogenases, catalytic domain"/>
    <property type="match status" value="1"/>
</dbReference>
<proteinExistence type="predicted"/>
<dbReference type="PANTHER" id="PTHR43677">
    <property type="entry name" value="SHORT-CHAIN DEHYDROGENASE/REDUCTASE"/>
    <property type="match status" value="1"/>
</dbReference>
<reference evidence="2" key="2">
    <citation type="submission" date="2020-09" db="EMBL/GenBank/DDBJ databases">
        <authorList>
            <person name="Sun Q."/>
            <person name="Zhou Y."/>
        </authorList>
    </citation>
    <scope>NUCLEOTIDE SEQUENCE</scope>
    <source>
        <strain evidence="2">CGMCC 1.12153</strain>
    </source>
</reference>
<evidence type="ECO:0000313" key="2">
    <source>
        <dbReference type="EMBL" id="GGF24923.1"/>
    </source>
</evidence>
<dbReference type="EMBL" id="BMEL01000003">
    <property type="protein sequence ID" value="GGF24923.1"/>
    <property type="molecule type" value="Genomic_DNA"/>
</dbReference>
<feature type="domain" description="Enoyl reductase (ER)" evidence="1">
    <location>
        <begin position="15"/>
        <end position="328"/>
    </location>
</feature>
<dbReference type="InterPro" id="IPR011032">
    <property type="entry name" value="GroES-like_sf"/>
</dbReference>
<evidence type="ECO:0000259" key="1">
    <source>
        <dbReference type="SMART" id="SM00829"/>
    </source>
</evidence>
<protein>
    <submittedName>
        <fullName evidence="2">Quinone oxidoreductase YhfP</fullName>
    </submittedName>
</protein>
<dbReference type="NCBIfam" id="TIGR02823">
    <property type="entry name" value="oxido_YhdH"/>
    <property type="match status" value="1"/>
</dbReference>
<dbReference type="InterPro" id="IPR020843">
    <property type="entry name" value="ER"/>
</dbReference>
<name>A0A917B654_HALAA</name>
<dbReference type="AlphaFoldDB" id="A0A917B654"/>
<dbReference type="InterPro" id="IPR036291">
    <property type="entry name" value="NAD(P)-bd_dom_sf"/>
</dbReference>
<dbReference type="PANTHER" id="PTHR43677:SF1">
    <property type="entry name" value="ACRYLYL-COA REDUCTASE ACUI-RELATED"/>
    <property type="match status" value="1"/>
</dbReference>
<dbReference type="Pfam" id="PF00107">
    <property type="entry name" value="ADH_zinc_N"/>
    <property type="match status" value="1"/>
</dbReference>